<dbReference type="AlphaFoldDB" id="A0A1I2RR80"/>
<dbReference type="PANTHER" id="PTHR43757:SF2">
    <property type="entry name" value="AMINOMETHYLTRANSFERASE, MITOCHONDRIAL"/>
    <property type="match status" value="1"/>
</dbReference>
<dbReference type="InterPro" id="IPR006222">
    <property type="entry name" value="GCVT_N"/>
</dbReference>
<feature type="binding site" evidence="8">
    <location>
        <position position="203"/>
    </location>
    <ligand>
        <name>substrate</name>
    </ligand>
</feature>
<proteinExistence type="inferred from homology"/>
<keyword evidence="11" id="KW-0489">Methyltransferase</keyword>
<dbReference type="Pfam" id="PF01571">
    <property type="entry name" value="GCV_T"/>
    <property type="match status" value="1"/>
</dbReference>
<reference evidence="11 12" key="1">
    <citation type="submission" date="2016-10" db="EMBL/GenBank/DDBJ databases">
        <authorList>
            <person name="de Groot N.N."/>
        </authorList>
    </citation>
    <scope>NUCLEOTIDE SEQUENCE [LARGE SCALE GENOMIC DNA]</scope>
    <source>
        <strain>J11</strain>
        <strain evidence="12">PG 39</strain>
    </source>
</reference>
<keyword evidence="4 7" id="KW-0808">Transferase</keyword>
<feature type="domain" description="Aminomethyltransferase C-terminal" evidence="10">
    <location>
        <begin position="290"/>
        <end position="369"/>
    </location>
</feature>
<dbReference type="STRING" id="185761.SAMN05660282_00816"/>
<evidence type="ECO:0000256" key="3">
    <source>
        <dbReference type="ARBA" id="ARBA00022576"/>
    </source>
</evidence>
<dbReference type="SUPFAM" id="SSF101790">
    <property type="entry name" value="Aminomethyltransferase beta-barrel domain"/>
    <property type="match status" value="1"/>
</dbReference>
<dbReference type="EMBL" id="FOPJ01000003">
    <property type="protein sequence ID" value="SFG40256.1"/>
    <property type="molecule type" value="Genomic_DNA"/>
</dbReference>
<dbReference type="GO" id="GO:0008483">
    <property type="term" value="F:transaminase activity"/>
    <property type="evidence" value="ECO:0007669"/>
    <property type="project" value="UniProtKB-KW"/>
</dbReference>
<dbReference type="InterPro" id="IPR022903">
    <property type="entry name" value="GcvT_bac"/>
</dbReference>
<sequence>MSELKTSPLHARHEALGASFTPFGPWNMPLKYQNELEEHRAVRNASGLFDLSHMGEVRVCGPQAGEFLDYALLSTMSPLAVGKAKYSMLLDEDAGILDDLISYRLGEQEFLVVPNAGNTTTVVEELQKRAKGFDVEVSDESGDTALVAVQGPTSEDIVASLIEDADDKQFLRDMKYYSAAPLEVAGIRALVARTGYTGEDGFELYVTNADAEKLWDTLLECADKHEGGLIPCGLASRDSLRLEAGMPLYGNELSVERCPHDVGLGVLRGKKECDFVGREALDRRKEDAKRKLVGIKGLGRRAARKDAQLFLEEGGEAIGIVTSGLPSPTLGYPVALAFVDKEHAETGTKLKVDIRGRMYDVEIVDTPFYSKKR</sequence>
<dbReference type="GO" id="GO:0032259">
    <property type="term" value="P:methylation"/>
    <property type="evidence" value="ECO:0007669"/>
    <property type="project" value="UniProtKB-KW"/>
</dbReference>
<dbReference type="Gene3D" id="3.30.1360.120">
    <property type="entry name" value="Probable tRNA modification gtpase trme, domain 1"/>
    <property type="match status" value="1"/>
</dbReference>
<dbReference type="Proteomes" id="UP000199065">
    <property type="component" value="Unassembled WGS sequence"/>
</dbReference>
<dbReference type="GO" id="GO:0005829">
    <property type="term" value="C:cytosol"/>
    <property type="evidence" value="ECO:0007669"/>
    <property type="project" value="TreeGrafter"/>
</dbReference>
<dbReference type="Pfam" id="PF08669">
    <property type="entry name" value="GCV_T_C"/>
    <property type="match status" value="1"/>
</dbReference>
<dbReference type="NCBIfam" id="TIGR00528">
    <property type="entry name" value="gcvT"/>
    <property type="match status" value="1"/>
</dbReference>
<dbReference type="HAMAP" id="MF_00259">
    <property type="entry name" value="GcvT"/>
    <property type="match status" value="1"/>
</dbReference>
<comment type="catalytic activity">
    <reaction evidence="6 7">
        <text>N(6)-[(R)-S(8)-aminomethyldihydrolipoyl]-L-lysyl-[protein] + (6S)-5,6,7,8-tetrahydrofolate = N(6)-[(R)-dihydrolipoyl]-L-lysyl-[protein] + (6R)-5,10-methylene-5,6,7,8-tetrahydrofolate + NH4(+)</text>
        <dbReference type="Rhea" id="RHEA:16945"/>
        <dbReference type="Rhea" id="RHEA-COMP:10475"/>
        <dbReference type="Rhea" id="RHEA-COMP:10492"/>
        <dbReference type="ChEBI" id="CHEBI:15636"/>
        <dbReference type="ChEBI" id="CHEBI:28938"/>
        <dbReference type="ChEBI" id="CHEBI:57453"/>
        <dbReference type="ChEBI" id="CHEBI:83100"/>
        <dbReference type="ChEBI" id="CHEBI:83143"/>
        <dbReference type="EC" id="2.1.2.10"/>
    </reaction>
</comment>
<dbReference type="InterPro" id="IPR013977">
    <property type="entry name" value="GcvT_C"/>
</dbReference>
<dbReference type="RefSeq" id="WP_092284669.1">
    <property type="nucleotide sequence ID" value="NZ_FOPJ01000003.1"/>
</dbReference>
<dbReference type="EC" id="2.1.2.10" evidence="2 7"/>
<evidence type="ECO:0000256" key="5">
    <source>
        <dbReference type="ARBA" id="ARBA00031395"/>
    </source>
</evidence>
<dbReference type="PIRSF" id="PIRSF006487">
    <property type="entry name" value="GcvT"/>
    <property type="match status" value="1"/>
</dbReference>
<dbReference type="PANTHER" id="PTHR43757">
    <property type="entry name" value="AMINOMETHYLTRANSFERASE"/>
    <property type="match status" value="1"/>
</dbReference>
<evidence type="ECO:0000256" key="7">
    <source>
        <dbReference type="HAMAP-Rule" id="MF_00259"/>
    </source>
</evidence>
<comment type="subunit">
    <text evidence="7">The glycine cleavage system is composed of four proteins: P, T, L and H.</text>
</comment>
<evidence type="ECO:0000256" key="4">
    <source>
        <dbReference type="ARBA" id="ARBA00022679"/>
    </source>
</evidence>
<evidence type="ECO:0000256" key="2">
    <source>
        <dbReference type="ARBA" id="ARBA00012616"/>
    </source>
</evidence>
<keyword evidence="12" id="KW-1185">Reference proteome</keyword>
<organism evidence="11 12">
    <name type="scientific">Corynebacterium spheniscorum</name>
    <dbReference type="NCBI Taxonomy" id="185761"/>
    <lineage>
        <taxon>Bacteria</taxon>
        <taxon>Bacillati</taxon>
        <taxon>Actinomycetota</taxon>
        <taxon>Actinomycetes</taxon>
        <taxon>Mycobacteriales</taxon>
        <taxon>Corynebacteriaceae</taxon>
        <taxon>Corynebacterium</taxon>
    </lineage>
</organism>
<dbReference type="NCBIfam" id="NF001567">
    <property type="entry name" value="PRK00389.1"/>
    <property type="match status" value="1"/>
</dbReference>
<evidence type="ECO:0000256" key="1">
    <source>
        <dbReference type="ARBA" id="ARBA00008609"/>
    </source>
</evidence>
<dbReference type="FunFam" id="2.40.30.110:FF:000003">
    <property type="entry name" value="Aminomethyltransferase"/>
    <property type="match status" value="1"/>
</dbReference>
<dbReference type="OrthoDB" id="9774591at2"/>
<dbReference type="InterPro" id="IPR028896">
    <property type="entry name" value="GcvT/YgfZ/DmdA"/>
</dbReference>
<keyword evidence="3 7" id="KW-0032">Aminotransferase</keyword>
<evidence type="ECO:0000259" key="10">
    <source>
        <dbReference type="Pfam" id="PF08669"/>
    </source>
</evidence>
<dbReference type="GO" id="GO:0004047">
    <property type="term" value="F:aminomethyltransferase activity"/>
    <property type="evidence" value="ECO:0007669"/>
    <property type="project" value="UniProtKB-UniRule"/>
</dbReference>
<accession>A0A1I2RR80</accession>
<comment type="similarity">
    <text evidence="1 7">Belongs to the GcvT family.</text>
</comment>
<name>A0A1I2RR80_9CORY</name>
<evidence type="ECO:0000313" key="11">
    <source>
        <dbReference type="EMBL" id="SFG40256.1"/>
    </source>
</evidence>
<dbReference type="GO" id="GO:0005960">
    <property type="term" value="C:glycine cleavage complex"/>
    <property type="evidence" value="ECO:0007669"/>
    <property type="project" value="InterPro"/>
</dbReference>
<comment type="function">
    <text evidence="7">The glycine cleavage system catalyzes the degradation of glycine.</text>
</comment>
<dbReference type="InterPro" id="IPR006223">
    <property type="entry name" value="GcvT"/>
</dbReference>
<evidence type="ECO:0000256" key="8">
    <source>
        <dbReference type="PIRSR" id="PIRSR006487-1"/>
    </source>
</evidence>
<evidence type="ECO:0000256" key="6">
    <source>
        <dbReference type="ARBA" id="ARBA00047665"/>
    </source>
</evidence>
<dbReference type="InterPro" id="IPR029043">
    <property type="entry name" value="GcvT/YgfZ_C"/>
</dbReference>
<evidence type="ECO:0000259" key="9">
    <source>
        <dbReference type="Pfam" id="PF01571"/>
    </source>
</evidence>
<dbReference type="GO" id="GO:0019464">
    <property type="term" value="P:glycine decarboxylation via glycine cleavage system"/>
    <property type="evidence" value="ECO:0007669"/>
    <property type="project" value="UniProtKB-UniRule"/>
</dbReference>
<protein>
    <recommendedName>
        <fullName evidence="2 7">Aminomethyltransferase</fullName>
        <ecNumber evidence="2 7">2.1.2.10</ecNumber>
    </recommendedName>
    <alternativeName>
        <fullName evidence="5 7">Glycine cleavage system T protein</fullName>
    </alternativeName>
</protein>
<gene>
    <name evidence="7" type="primary">gcvT</name>
    <name evidence="11" type="ORF">SAMN05660282_00816</name>
</gene>
<dbReference type="GO" id="GO:0008168">
    <property type="term" value="F:methyltransferase activity"/>
    <property type="evidence" value="ECO:0007669"/>
    <property type="project" value="UniProtKB-KW"/>
</dbReference>
<feature type="domain" description="GCVT N-terminal" evidence="9">
    <location>
        <begin position="9"/>
        <end position="267"/>
    </location>
</feature>
<dbReference type="InterPro" id="IPR027266">
    <property type="entry name" value="TrmE/GcvT-like"/>
</dbReference>
<dbReference type="SUPFAM" id="SSF103025">
    <property type="entry name" value="Folate-binding domain"/>
    <property type="match status" value="1"/>
</dbReference>
<evidence type="ECO:0000313" key="12">
    <source>
        <dbReference type="Proteomes" id="UP000199065"/>
    </source>
</evidence>